<organism evidence="2 3">
    <name type="scientific">Conoideocrella luteorostrata</name>
    <dbReference type="NCBI Taxonomy" id="1105319"/>
    <lineage>
        <taxon>Eukaryota</taxon>
        <taxon>Fungi</taxon>
        <taxon>Dikarya</taxon>
        <taxon>Ascomycota</taxon>
        <taxon>Pezizomycotina</taxon>
        <taxon>Sordariomycetes</taxon>
        <taxon>Hypocreomycetidae</taxon>
        <taxon>Hypocreales</taxon>
        <taxon>Clavicipitaceae</taxon>
        <taxon>Conoideocrella</taxon>
    </lineage>
</organism>
<evidence type="ECO:0000313" key="3">
    <source>
        <dbReference type="Proteomes" id="UP001251528"/>
    </source>
</evidence>
<feature type="chain" id="PRO_5042561579" evidence="1">
    <location>
        <begin position="18"/>
        <end position="68"/>
    </location>
</feature>
<dbReference type="Proteomes" id="UP001251528">
    <property type="component" value="Unassembled WGS sequence"/>
</dbReference>
<keyword evidence="3" id="KW-1185">Reference proteome</keyword>
<reference evidence="2" key="1">
    <citation type="submission" date="2023-06" db="EMBL/GenBank/DDBJ databases">
        <title>Conoideocrella luteorostrata (Hypocreales: Clavicipitaceae), a potential biocontrol fungus for elongate hemlock scale in United States Christmas tree production areas.</title>
        <authorList>
            <person name="Barrett H."/>
            <person name="Lovett B."/>
            <person name="Macias A.M."/>
            <person name="Stajich J.E."/>
            <person name="Kasson M.T."/>
        </authorList>
    </citation>
    <scope>NUCLEOTIDE SEQUENCE</scope>
    <source>
        <strain evidence="2">ARSEF 14590</strain>
    </source>
</reference>
<protein>
    <submittedName>
        <fullName evidence="2">Uncharacterized protein</fullName>
    </submittedName>
</protein>
<accession>A0AAJ0G1U9</accession>
<proteinExistence type="predicted"/>
<name>A0AAJ0G1U9_9HYPO</name>
<dbReference type="EMBL" id="JASWJB010000015">
    <property type="protein sequence ID" value="KAK2612495.1"/>
    <property type="molecule type" value="Genomic_DNA"/>
</dbReference>
<comment type="caution">
    <text evidence="2">The sequence shown here is derived from an EMBL/GenBank/DDBJ whole genome shotgun (WGS) entry which is preliminary data.</text>
</comment>
<evidence type="ECO:0000256" key="1">
    <source>
        <dbReference type="SAM" id="SignalP"/>
    </source>
</evidence>
<evidence type="ECO:0000313" key="2">
    <source>
        <dbReference type="EMBL" id="KAK2612495.1"/>
    </source>
</evidence>
<gene>
    <name evidence="2" type="ORF">QQS21_001433</name>
</gene>
<feature type="signal peptide" evidence="1">
    <location>
        <begin position="1"/>
        <end position="17"/>
    </location>
</feature>
<keyword evidence="1" id="KW-0732">Signal</keyword>
<dbReference type="AlphaFoldDB" id="A0AAJ0G1U9"/>
<sequence>MKVVSVLIVAFAGFAFANPVAMEEQLEKRGPGSNGGGPVRSVSILEGHCTRVLTAEKILGCMITPLDP</sequence>